<keyword evidence="6" id="KW-1185">Reference proteome</keyword>
<dbReference type="SUPFAM" id="SSF52540">
    <property type="entry name" value="P-loop containing nucleoside triphosphate hydrolases"/>
    <property type="match status" value="1"/>
</dbReference>
<evidence type="ECO:0000256" key="1">
    <source>
        <dbReference type="ARBA" id="ARBA00022448"/>
    </source>
</evidence>
<dbReference type="InterPro" id="IPR005670">
    <property type="entry name" value="PstB-like"/>
</dbReference>
<dbReference type="InterPro" id="IPR003439">
    <property type="entry name" value="ABC_transporter-like_ATP-bd"/>
</dbReference>
<dbReference type="GO" id="GO:0005524">
    <property type="term" value="F:ATP binding"/>
    <property type="evidence" value="ECO:0007669"/>
    <property type="project" value="UniProtKB-KW"/>
</dbReference>
<evidence type="ECO:0000313" key="6">
    <source>
        <dbReference type="Proteomes" id="UP001164803"/>
    </source>
</evidence>
<dbReference type="PROSITE" id="PS00211">
    <property type="entry name" value="ABC_TRANSPORTER_1"/>
    <property type="match status" value="1"/>
</dbReference>
<gene>
    <name evidence="5" type="ORF">NZD86_22640</name>
</gene>
<dbReference type="Proteomes" id="UP001164803">
    <property type="component" value="Chromosome"/>
</dbReference>
<dbReference type="EMBL" id="CP104064">
    <property type="protein sequence ID" value="WAH36924.1"/>
    <property type="molecule type" value="Genomic_DNA"/>
</dbReference>
<dbReference type="PANTHER" id="PTHR43423">
    <property type="entry name" value="ABC TRANSPORTER I FAMILY MEMBER 17"/>
    <property type="match status" value="1"/>
</dbReference>
<dbReference type="InterPro" id="IPR017871">
    <property type="entry name" value="ABC_transporter-like_CS"/>
</dbReference>
<evidence type="ECO:0000256" key="3">
    <source>
        <dbReference type="ARBA" id="ARBA00022840"/>
    </source>
</evidence>
<evidence type="ECO:0000259" key="4">
    <source>
        <dbReference type="PROSITE" id="PS50893"/>
    </source>
</evidence>
<evidence type="ECO:0000256" key="2">
    <source>
        <dbReference type="ARBA" id="ARBA00022741"/>
    </source>
</evidence>
<keyword evidence="3 5" id="KW-0067">ATP-binding</keyword>
<dbReference type="PROSITE" id="PS50893">
    <property type="entry name" value="ABC_TRANSPORTER_2"/>
    <property type="match status" value="1"/>
</dbReference>
<dbReference type="Pfam" id="PF00005">
    <property type="entry name" value="ABC_tran"/>
    <property type="match status" value="1"/>
</dbReference>
<keyword evidence="1" id="KW-0813">Transport</keyword>
<protein>
    <submittedName>
        <fullName evidence="5">Phosphate ABC transporter ATP-binding protein</fullName>
    </submittedName>
</protein>
<dbReference type="SMART" id="SM00382">
    <property type="entry name" value="AAA"/>
    <property type="match status" value="1"/>
</dbReference>
<sequence>MTDEAIRFENVTVEAGGDEILRGVSGSVGRGRVAAIIGPSGAGKSSLLSLCNMLRSPSSGKVYVLGREVREWDVRSLRRQVGMVFQAATIFPGTVEQNLAYGLRLHGQVLSDAGSLLEDIGLSRDLLGRKAEDLSGGQKQRVALGRVLAMEPEILLLDEVTSALDVHAKQEVERTILHLHEKLRATLFWVTHDLAQAKRVADDIWFMAEGRLIEVGSTASFFAAPSSDEARAFLEQMTEEMEQ</sequence>
<organism evidence="5 6">
    <name type="scientific">Alicyclobacillus dauci</name>
    <dbReference type="NCBI Taxonomy" id="1475485"/>
    <lineage>
        <taxon>Bacteria</taxon>
        <taxon>Bacillati</taxon>
        <taxon>Bacillota</taxon>
        <taxon>Bacilli</taxon>
        <taxon>Bacillales</taxon>
        <taxon>Alicyclobacillaceae</taxon>
        <taxon>Alicyclobacillus</taxon>
    </lineage>
</organism>
<dbReference type="RefSeq" id="WP_268044326.1">
    <property type="nucleotide sequence ID" value="NZ_CP104064.1"/>
</dbReference>
<accession>A0ABY6Z2F0</accession>
<name>A0ABY6Z2F0_9BACL</name>
<dbReference type="Gene3D" id="3.40.50.300">
    <property type="entry name" value="P-loop containing nucleotide triphosphate hydrolases"/>
    <property type="match status" value="1"/>
</dbReference>
<dbReference type="InterPro" id="IPR027417">
    <property type="entry name" value="P-loop_NTPase"/>
</dbReference>
<evidence type="ECO:0000313" key="5">
    <source>
        <dbReference type="EMBL" id="WAH36924.1"/>
    </source>
</evidence>
<dbReference type="PANTHER" id="PTHR43423:SF1">
    <property type="entry name" value="ABC TRANSPORTER I FAMILY MEMBER 17"/>
    <property type="match status" value="1"/>
</dbReference>
<dbReference type="InterPro" id="IPR003593">
    <property type="entry name" value="AAA+_ATPase"/>
</dbReference>
<dbReference type="CDD" id="cd03260">
    <property type="entry name" value="ABC_PstB_phosphate_transporter"/>
    <property type="match status" value="1"/>
</dbReference>
<proteinExistence type="predicted"/>
<keyword evidence="2" id="KW-0547">Nucleotide-binding</keyword>
<feature type="domain" description="ABC transporter" evidence="4">
    <location>
        <begin position="6"/>
        <end position="234"/>
    </location>
</feature>
<reference evidence="5" key="1">
    <citation type="submission" date="2022-08" db="EMBL/GenBank/DDBJ databases">
        <title>Alicyclobacillus dauci DSM2870, complete genome.</title>
        <authorList>
            <person name="Wang Q."/>
            <person name="Cai R."/>
            <person name="Wang Z."/>
        </authorList>
    </citation>
    <scope>NUCLEOTIDE SEQUENCE</scope>
    <source>
        <strain evidence="5">DSM 28700</strain>
    </source>
</reference>